<dbReference type="AlphaFoldDB" id="A0A1N6PIR4"/>
<sequence>MNLLTLFYILNATLLILHEIESGYEREWKILKLPGEITSFLILHVPIIFVLFYGLLEVDQLSNFRFIMGLLTGLGGIIPFLVHKIFVKREERFNLLISNIIIYSNILTGIILFISSLYFLI</sequence>
<dbReference type="STRING" id="56779.SAMN05421834_101109"/>
<feature type="transmembrane region" description="Helical" evidence="1">
    <location>
        <begin position="36"/>
        <end position="56"/>
    </location>
</feature>
<keyword evidence="1" id="KW-1133">Transmembrane helix</keyword>
<dbReference type="EMBL" id="FTNC01000001">
    <property type="protein sequence ID" value="SIQ04278.1"/>
    <property type="molecule type" value="Genomic_DNA"/>
</dbReference>
<proteinExistence type="predicted"/>
<feature type="transmembrane region" description="Helical" evidence="1">
    <location>
        <begin position="62"/>
        <end position="82"/>
    </location>
</feature>
<dbReference type="RefSeq" id="WP_076543418.1">
    <property type="nucleotide sequence ID" value="NZ_FTNC01000001.1"/>
</dbReference>
<evidence type="ECO:0000256" key="1">
    <source>
        <dbReference type="SAM" id="Phobius"/>
    </source>
</evidence>
<accession>A0A1N6PIR4</accession>
<protein>
    <submittedName>
        <fullName evidence="2">Uncharacterized protein</fullName>
    </submittedName>
</protein>
<gene>
    <name evidence="2" type="ORF">SAMN05421834_101109</name>
</gene>
<dbReference type="Proteomes" id="UP000185669">
    <property type="component" value="Unassembled WGS sequence"/>
</dbReference>
<evidence type="ECO:0000313" key="3">
    <source>
        <dbReference type="Proteomes" id="UP000185669"/>
    </source>
</evidence>
<name>A0A1N6PIR4_9FIRM</name>
<dbReference type="InterPro" id="IPR046559">
    <property type="entry name" value="DUF6713"/>
</dbReference>
<organism evidence="2 3">
    <name type="scientific">Halanaerobium kushneri</name>
    <dbReference type="NCBI Taxonomy" id="56779"/>
    <lineage>
        <taxon>Bacteria</taxon>
        <taxon>Bacillati</taxon>
        <taxon>Bacillota</taxon>
        <taxon>Clostridia</taxon>
        <taxon>Halanaerobiales</taxon>
        <taxon>Halanaerobiaceae</taxon>
        <taxon>Halanaerobium</taxon>
    </lineage>
</organism>
<keyword evidence="1" id="KW-0812">Transmembrane</keyword>
<evidence type="ECO:0000313" key="2">
    <source>
        <dbReference type="EMBL" id="SIQ04278.1"/>
    </source>
</evidence>
<reference evidence="3" key="1">
    <citation type="submission" date="2017-01" db="EMBL/GenBank/DDBJ databases">
        <authorList>
            <person name="Varghese N."/>
            <person name="Submissions S."/>
        </authorList>
    </citation>
    <scope>NUCLEOTIDE SEQUENCE [LARGE SCALE GENOMIC DNA]</scope>
    <source>
        <strain evidence="3">ATCC 700103</strain>
    </source>
</reference>
<feature type="transmembrane region" description="Helical" evidence="1">
    <location>
        <begin position="94"/>
        <end position="120"/>
    </location>
</feature>
<keyword evidence="1" id="KW-0472">Membrane</keyword>
<dbReference type="Pfam" id="PF20460">
    <property type="entry name" value="DUF6713"/>
    <property type="match status" value="1"/>
</dbReference>
<keyword evidence="3" id="KW-1185">Reference proteome</keyword>
<dbReference type="OrthoDB" id="9972861at2"/>